<name>A0A336M0I9_CULSO</name>
<dbReference type="Gene3D" id="1.20.1280.50">
    <property type="match status" value="1"/>
</dbReference>
<evidence type="ECO:0000259" key="1">
    <source>
        <dbReference type="SMART" id="SM00256"/>
    </source>
</evidence>
<accession>A0A336M0I9</accession>
<dbReference type="CDD" id="cd09917">
    <property type="entry name" value="F-box_SF"/>
    <property type="match status" value="1"/>
</dbReference>
<organism evidence="2">
    <name type="scientific">Culicoides sonorensis</name>
    <name type="common">Biting midge</name>
    <dbReference type="NCBI Taxonomy" id="179676"/>
    <lineage>
        <taxon>Eukaryota</taxon>
        <taxon>Metazoa</taxon>
        <taxon>Ecdysozoa</taxon>
        <taxon>Arthropoda</taxon>
        <taxon>Hexapoda</taxon>
        <taxon>Insecta</taxon>
        <taxon>Pterygota</taxon>
        <taxon>Neoptera</taxon>
        <taxon>Endopterygota</taxon>
        <taxon>Diptera</taxon>
        <taxon>Nematocera</taxon>
        <taxon>Chironomoidea</taxon>
        <taxon>Ceratopogonidae</taxon>
        <taxon>Ceratopogoninae</taxon>
        <taxon>Culicoides</taxon>
        <taxon>Monoculicoides</taxon>
    </lineage>
</organism>
<dbReference type="AlphaFoldDB" id="A0A336M0I9"/>
<dbReference type="EMBL" id="UFQT01000285">
    <property type="protein sequence ID" value="SSX22821.1"/>
    <property type="molecule type" value="Genomic_DNA"/>
</dbReference>
<gene>
    <name evidence="2" type="primary">CSON007565</name>
</gene>
<reference evidence="2" key="1">
    <citation type="submission" date="2018-07" db="EMBL/GenBank/DDBJ databases">
        <authorList>
            <person name="Quirk P.G."/>
            <person name="Krulwich T.A."/>
        </authorList>
    </citation>
    <scope>NUCLEOTIDE SEQUENCE</scope>
</reference>
<proteinExistence type="predicted"/>
<protein>
    <submittedName>
        <fullName evidence="2">CSON007565 protein</fullName>
    </submittedName>
</protein>
<dbReference type="SMART" id="SM00256">
    <property type="entry name" value="FBOX"/>
    <property type="match status" value="1"/>
</dbReference>
<dbReference type="Pfam" id="PF12937">
    <property type="entry name" value="F-box-like"/>
    <property type="match status" value="1"/>
</dbReference>
<sequence>MLSINNYLFDELLLQIFHNLSVHDRHRCRQVCKRWNEILIDCVRLRNDFHLYIDDFLTLRDVEILMKSNLHFEKISFGENIIKCLPTFVLHDLWTKLGKTVIEIFIEYCDNEEYFEMLKLFPLLKSLRINTQILDFPEDFKLSNLENLHVNEFELVKNVNGLLESFPNLKSIIYDENVHNELKLEVLKSFQIRPSLWKTLNWFDDDPSYIKFQETFLKLTDLQLDHFEYSCKTDINFLIKVIQKHPGIKNISLVLQDTEITLKEPLPYNIWFLHSWTHESSEIILSDHSFDSQIYESLETLVLLSNDIDELGNILMFVPKLKRLEYVLKPSFGYNNLTNNLANLPELRKLDITIMTNYNYSDISKDEIQKTLKAIAFFSKKLRELRMPIFFEYRDDALGTARFLFESLPKLISIRFESLCANINVEYFERF</sequence>
<dbReference type="VEuPathDB" id="VectorBase:CSON007565"/>
<evidence type="ECO:0000313" key="2">
    <source>
        <dbReference type="EMBL" id="SSX22821.1"/>
    </source>
</evidence>
<dbReference type="InterPro" id="IPR001810">
    <property type="entry name" value="F-box_dom"/>
</dbReference>
<dbReference type="InterPro" id="IPR036047">
    <property type="entry name" value="F-box-like_dom_sf"/>
</dbReference>
<dbReference type="SUPFAM" id="SSF81383">
    <property type="entry name" value="F-box domain"/>
    <property type="match status" value="1"/>
</dbReference>
<feature type="domain" description="F-box" evidence="1">
    <location>
        <begin position="8"/>
        <end position="48"/>
    </location>
</feature>